<feature type="domain" description="Phospholipid/glycerol acyltransferase" evidence="2">
    <location>
        <begin position="61"/>
        <end position="188"/>
    </location>
</feature>
<sequence length="249" mass="28876">MNIGYFIVLFAFVVIFQIPCFILSLIAYPTRTLFKNRYFTHIAVHYLMRGAYWANKVFFRMKIINDRTIDQNKKYVRMGNHSSFVDAIIISEINHPSMTIAINYSKYFQLLGWNLALIGIPFVGDKGGKGITQMYTDFLNDDDNKELVLSLFPTGSRIFIEDDLKLEELKSGGFVIAKNLGLEIVPMYHNIIDSFHDVKKEYNPTAELFCVHGAPIKTEGREIDQIKQEYHESMLKLREQVRSLKNRSI</sequence>
<dbReference type="SUPFAM" id="SSF69593">
    <property type="entry name" value="Glycerol-3-phosphate (1)-acyltransferase"/>
    <property type="match status" value="1"/>
</dbReference>
<evidence type="ECO:0000313" key="3">
    <source>
        <dbReference type="EMBL" id="VBB18952.1"/>
    </source>
</evidence>
<proteinExistence type="predicted"/>
<dbReference type="InterPro" id="IPR002123">
    <property type="entry name" value="Plipid/glycerol_acylTrfase"/>
</dbReference>
<dbReference type="EMBL" id="UPSH01000001">
    <property type="protein sequence ID" value="VBB18952.1"/>
    <property type="molecule type" value="Genomic_DNA"/>
</dbReference>
<gene>
    <name evidence="3" type="ORF">YASMINEVIRUS_1484</name>
</gene>
<protein>
    <recommendedName>
        <fullName evidence="2">Phospholipid/glycerol acyltransferase domain-containing protein</fullName>
    </recommendedName>
</protein>
<organism evidence="3 4">
    <name type="scientific">Yasminevirus sp. GU-2018</name>
    <dbReference type="NCBI Taxonomy" id="2420051"/>
    <lineage>
        <taxon>Viruses</taxon>
        <taxon>Varidnaviria</taxon>
        <taxon>Bamfordvirae</taxon>
        <taxon>Nucleocytoviricota</taxon>
        <taxon>Megaviricetes</taxon>
        <taxon>Imitervirales</taxon>
        <taxon>Mimiviridae</taxon>
        <taxon>Klosneuvirinae</taxon>
        <taxon>Yasminevirus</taxon>
        <taxon>Yasminevirus saudimassiliense</taxon>
    </lineage>
</organism>
<keyword evidence="1" id="KW-1133">Transmembrane helix</keyword>
<evidence type="ECO:0000259" key="2">
    <source>
        <dbReference type="Pfam" id="PF01553"/>
    </source>
</evidence>
<evidence type="ECO:0000256" key="1">
    <source>
        <dbReference type="SAM" id="Phobius"/>
    </source>
</evidence>
<name>A0A5K0UBD6_9VIRU</name>
<keyword evidence="1" id="KW-0472">Membrane</keyword>
<feature type="transmembrane region" description="Helical" evidence="1">
    <location>
        <begin position="6"/>
        <end position="28"/>
    </location>
</feature>
<dbReference type="Proteomes" id="UP000594342">
    <property type="component" value="Unassembled WGS sequence"/>
</dbReference>
<keyword evidence="1" id="KW-0812">Transmembrane</keyword>
<comment type="caution">
    <text evidence="3">The sequence shown here is derived from an EMBL/GenBank/DDBJ whole genome shotgun (WGS) entry which is preliminary data.</text>
</comment>
<keyword evidence="4" id="KW-1185">Reference proteome</keyword>
<dbReference type="GO" id="GO:0016746">
    <property type="term" value="F:acyltransferase activity"/>
    <property type="evidence" value="ECO:0007669"/>
    <property type="project" value="InterPro"/>
</dbReference>
<accession>A0A5K0UBD6</accession>
<reference evidence="3 4" key="1">
    <citation type="submission" date="2018-10" db="EMBL/GenBank/DDBJ databases">
        <authorList>
            <consortium name="IHU Genomes"/>
        </authorList>
    </citation>
    <scope>NUCLEOTIDE SEQUENCE [LARGE SCALE GENOMIC DNA]</scope>
    <source>
        <strain evidence="3 4">A1</strain>
    </source>
</reference>
<evidence type="ECO:0000313" key="4">
    <source>
        <dbReference type="Proteomes" id="UP000594342"/>
    </source>
</evidence>
<dbReference type="Pfam" id="PF01553">
    <property type="entry name" value="Acyltransferase"/>
    <property type="match status" value="1"/>
</dbReference>